<feature type="domain" description="Rod shape-determining protein MreC beta-barrel core" evidence="6">
    <location>
        <begin position="279"/>
        <end position="336"/>
    </location>
</feature>
<evidence type="ECO:0000313" key="7">
    <source>
        <dbReference type="EMBL" id="ANG66081.1"/>
    </source>
</evidence>
<dbReference type="Pfam" id="PF04085">
    <property type="entry name" value="MreC"/>
    <property type="match status" value="2"/>
</dbReference>
<reference evidence="7 8" key="1">
    <citation type="journal article" date="2014" name="Syst. Appl. Microbiol.">
        <title>Evidence for the existence of two new members of the family Chlamydiaceae and proposal of Chlamydia avium sp. nov. and Chlamydia gallinacea sp. nov.</title>
        <authorList>
            <person name="Sachse K."/>
            <person name="Laroucau K."/>
            <person name="Riege K."/>
            <person name="Wehner S."/>
            <person name="Dilcher M."/>
            <person name="Creasy H.H."/>
            <person name="Weidmann M."/>
            <person name="Myers G."/>
            <person name="Vorimore F."/>
            <person name="Vicari N."/>
            <person name="Magnino S."/>
            <person name="Liebler-Tenorio E."/>
            <person name="Ruettger A."/>
            <person name="Bavoil P.M."/>
            <person name="Hufert F.T."/>
            <person name="Rossello-Mora R."/>
            <person name="Marz M."/>
        </authorList>
    </citation>
    <scope>NUCLEOTIDE SEQUENCE [LARGE SCALE GENOMIC DNA]</scope>
    <source>
        <strain evidence="7 8">08-1274/3</strain>
    </source>
</reference>
<dbReference type="Gene3D" id="2.40.10.350">
    <property type="entry name" value="Rod shape-determining protein MreC, domain 2"/>
    <property type="match status" value="1"/>
</dbReference>
<dbReference type="RefSeq" id="WP_021828780.1">
    <property type="nucleotide sequence ID" value="NZ_CP015840.1"/>
</dbReference>
<dbReference type="GO" id="GO:0005886">
    <property type="term" value="C:plasma membrane"/>
    <property type="evidence" value="ECO:0007669"/>
    <property type="project" value="TreeGrafter"/>
</dbReference>
<dbReference type="EMBL" id="CP015840">
    <property type="protein sequence ID" value="ANG66081.1"/>
    <property type="molecule type" value="Genomic_DNA"/>
</dbReference>
<sequence length="362" mass="40764">MCASEDFSKQHTQVKEVHSFVYRRSKKSQLYVYIFIVAVVALCWSLPRNFYENIQHHVVALYSPLCCKKIDAPSLNAYSQEIENLSLKEKVRVLEERLHAYEVVHSTPPMFPEVLTPYFRNLILSHVIYRDPAYWGSSIWVNVGKLQNIKKNSPVLSGNVLVGLVDYVGKQQSRIRLITDAGMQPSVVAVRGGLQAAIVKDRIKDLQCHLEKLPNTYLLEKDKYEKIDQLNDLFVSLNCPEEHAFLLRGTLSGHGGPLWKKETLVLHGEGFCSVEGQYLCEGDVLVTTGLDGIFPPGLLVAEIVNVSPPREGACSYNIKAKSLAKDLTYLSSVFILPAMEFNPNDRPDIFGLLWDDLGSINK</sequence>
<evidence type="ECO:0000313" key="8">
    <source>
        <dbReference type="Proteomes" id="UP000019147"/>
    </source>
</evidence>
<dbReference type="PANTHER" id="PTHR34138:SF1">
    <property type="entry name" value="CELL SHAPE-DETERMINING PROTEIN MREC"/>
    <property type="match status" value="1"/>
</dbReference>
<comment type="similarity">
    <text evidence="1">Belongs to the MreC family.</text>
</comment>
<dbReference type="KEGG" id="cgz:M787_001940"/>
<organism evidence="7 8">
    <name type="scientific">Chlamydia gallinacea 08-1274/3</name>
    <dbReference type="NCBI Taxonomy" id="1143323"/>
    <lineage>
        <taxon>Bacteria</taxon>
        <taxon>Pseudomonadati</taxon>
        <taxon>Chlamydiota</taxon>
        <taxon>Chlamydiia</taxon>
        <taxon>Chlamydiales</taxon>
        <taxon>Chlamydiaceae</taxon>
        <taxon>Chlamydia/Chlamydophila group</taxon>
        <taxon>Chlamydia</taxon>
    </lineage>
</organism>
<dbReference type="eggNOG" id="COG1792">
    <property type="taxonomic scope" value="Bacteria"/>
</dbReference>
<keyword evidence="5" id="KW-1133">Transmembrane helix</keyword>
<accession>A0A173DYS5</accession>
<dbReference type="InterPro" id="IPR055342">
    <property type="entry name" value="MreC_beta-barrel_core"/>
</dbReference>
<dbReference type="InterPro" id="IPR007221">
    <property type="entry name" value="MreC"/>
</dbReference>
<keyword evidence="5" id="KW-0472">Membrane</keyword>
<protein>
    <recommendedName>
        <fullName evidence="2">Cell shape-determining protein MreC</fullName>
    </recommendedName>
    <alternativeName>
        <fullName evidence="4">Cell shape protein MreC</fullName>
    </alternativeName>
</protein>
<dbReference type="Proteomes" id="UP000019147">
    <property type="component" value="Chromosome"/>
</dbReference>
<evidence type="ECO:0000256" key="1">
    <source>
        <dbReference type="ARBA" id="ARBA00009369"/>
    </source>
</evidence>
<name>A0A173DYS5_9CHLA</name>
<feature type="transmembrane region" description="Helical" evidence="5">
    <location>
        <begin position="30"/>
        <end position="47"/>
    </location>
</feature>
<keyword evidence="5" id="KW-0812">Transmembrane</keyword>
<dbReference type="OrthoDB" id="9808025at2"/>
<dbReference type="NCBIfam" id="NF011450">
    <property type="entry name" value="PRK14872.1"/>
    <property type="match status" value="1"/>
</dbReference>
<keyword evidence="3" id="KW-0133">Cell shape</keyword>
<dbReference type="InterPro" id="IPR042175">
    <property type="entry name" value="Cell/Rod_MreC_2"/>
</dbReference>
<evidence type="ECO:0000256" key="5">
    <source>
        <dbReference type="SAM" id="Phobius"/>
    </source>
</evidence>
<dbReference type="InterPro" id="IPR042177">
    <property type="entry name" value="Cell/Rod_1"/>
</dbReference>
<dbReference type="GO" id="GO:0008360">
    <property type="term" value="P:regulation of cell shape"/>
    <property type="evidence" value="ECO:0007669"/>
    <property type="project" value="UniProtKB-KW"/>
</dbReference>
<dbReference type="Gene3D" id="2.40.10.340">
    <property type="entry name" value="Rod shape-determining protein MreC, domain 1"/>
    <property type="match status" value="1"/>
</dbReference>
<dbReference type="PANTHER" id="PTHR34138">
    <property type="entry name" value="CELL SHAPE-DETERMINING PROTEIN MREC"/>
    <property type="match status" value="1"/>
</dbReference>
<evidence type="ECO:0000256" key="3">
    <source>
        <dbReference type="ARBA" id="ARBA00022960"/>
    </source>
</evidence>
<evidence type="ECO:0000256" key="2">
    <source>
        <dbReference type="ARBA" id="ARBA00013855"/>
    </source>
</evidence>
<dbReference type="STRING" id="1143323.M787_001940"/>
<proteinExistence type="inferred from homology"/>
<feature type="domain" description="Rod shape-determining protein MreC beta-barrel core" evidence="6">
    <location>
        <begin position="127"/>
        <end position="216"/>
    </location>
</feature>
<dbReference type="AlphaFoldDB" id="A0A173DYS5"/>
<evidence type="ECO:0000259" key="6">
    <source>
        <dbReference type="Pfam" id="PF04085"/>
    </source>
</evidence>
<evidence type="ECO:0000256" key="4">
    <source>
        <dbReference type="ARBA" id="ARBA00032089"/>
    </source>
</evidence>
<gene>
    <name evidence="7" type="ORF">M787_001940</name>
</gene>
<dbReference type="GeneID" id="81478064"/>